<comment type="caution">
    <text evidence="2">The sequence shown here is derived from an EMBL/GenBank/DDBJ whole genome shotgun (WGS) entry which is preliminary data.</text>
</comment>
<dbReference type="PATRIC" id="fig|1538.10.peg.1070"/>
<dbReference type="AlphaFoldDB" id="A0A162NC06"/>
<proteinExistence type="predicted"/>
<keyword evidence="1" id="KW-1133">Transmembrane helix</keyword>
<dbReference type="EMBL" id="LITT01000005">
    <property type="protein sequence ID" value="OAA91609.1"/>
    <property type="molecule type" value="Genomic_DNA"/>
</dbReference>
<feature type="transmembrane region" description="Helical" evidence="1">
    <location>
        <begin position="6"/>
        <end position="28"/>
    </location>
</feature>
<name>A0A162NC06_9CLOT</name>
<protein>
    <submittedName>
        <fullName evidence="2">Uncharacterized protein</fullName>
    </submittedName>
</protein>
<dbReference type="Proteomes" id="UP000077407">
    <property type="component" value="Unassembled WGS sequence"/>
</dbReference>
<gene>
    <name evidence="2" type="ORF">WY13_00574</name>
</gene>
<evidence type="ECO:0000313" key="3">
    <source>
        <dbReference type="Proteomes" id="UP000077407"/>
    </source>
</evidence>
<evidence type="ECO:0000256" key="1">
    <source>
        <dbReference type="SAM" id="Phobius"/>
    </source>
</evidence>
<organism evidence="2 3">
    <name type="scientific">Clostridium ljungdahlii</name>
    <dbReference type="NCBI Taxonomy" id="1538"/>
    <lineage>
        <taxon>Bacteria</taxon>
        <taxon>Bacillati</taxon>
        <taxon>Bacillota</taxon>
        <taxon>Clostridia</taxon>
        <taxon>Eubacteriales</taxon>
        <taxon>Clostridiaceae</taxon>
        <taxon>Clostridium</taxon>
    </lineage>
</organism>
<evidence type="ECO:0000313" key="2">
    <source>
        <dbReference type="EMBL" id="OAA91609.1"/>
    </source>
</evidence>
<keyword evidence="1" id="KW-0472">Membrane</keyword>
<sequence length="81" mass="9946">MNMDFFNIFYFILLFMCITAVFSGVLQVHKSLRESIRYNLIECIVLRALGYPKKLYIKQYVSYEKYKVWIYFTQPYLKIMF</sequence>
<accession>A0A162NC06</accession>
<reference evidence="2 3" key="1">
    <citation type="journal article" date="2015" name="Biotechnol. Bioeng.">
        <title>Genome sequence and phenotypic characterization of Caulobacter segnis.</title>
        <authorList>
            <person name="Patel S."/>
            <person name="Fletcher B."/>
            <person name="Scott D.C."/>
            <person name="Ely B."/>
        </authorList>
    </citation>
    <scope>NUCLEOTIDE SEQUENCE [LARGE SCALE GENOMIC DNA]</scope>
    <source>
        <strain evidence="2 3">ERI-2</strain>
    </source>
</reference>
<keyword evidence="1" id="KW-0812">Transmembrane</keyword>